<dbReference type="EMBL" id="BGZK01000052">
    <property type="protein sequence ID" value="GBP12625.1"/>
    <property type="molecule type" value="Genomic_DNA"/>
</dbReference>
<evidence type="ECO:0008006" key="3">
    <source>
        <dbReference type="Google" id="ProtNLM"/>
    </source>
</evidence>
<dbReference type="STRING" id="151549.A0A4C1TEV2"/>
<keyword evidence="2" id="KW-1185">Reference proteome</keyword>
<proteinExistence type="predicted"/>
<name>A0A4C1TEV2_EUMVA</name>
<gene>
    <name evidence="1" type="ORF">EVAR_10281_1</name>
</gene>
<dbReference type="AlphaFoldDB" id="A0A4C1TEV2"/>
<organism evidence="1 2">
    <name type="scientific">Eumeta variegata</name>
    <name type="common">Bagworm moth</name>
    <name type="synonym">Eumeta japonica</name>
    <dbReference type="NCBI Taxonomy" id="151549"/>
    <lineage>
        <taxon>Eukaryota</taxon>
        <taxon>Metazoa</taxon>
        <taxon>Ecdysozoa</taxon>
        <taxon>Arthropoda</taxon>
        <taxon>Hexapoda</taxon>
        <taxon>Insecta</taxon>
        <taxon>Pterygota</taxon>
        <taxon>Neoptera</taxon>
        <taxon>Endopterygota</taxon>
        <taxon>Lepidoptera</taxon>
        <taxon>Glossata</taxon>
        <taxon>Ditrysia</taxon>
        <taxon>Tineoidea</taxon>
        <taxon>Psychidae</taxon>
        <taxon>Oiketicinae</taxon>
        <taxon>Eumeta</taxon>
    </lineage>
</organism>
<evidence type="ECO:0000313" key="1">
    <source>
        <dbReference type="EMBL" id="GBP12625.1"/>
    </source>
</evidence>
<dbReference type="OrthoDB" id="10023262at2759"/>
<dbReference type="Proteomes" id="UP000299102">
    <property type="component" value="Unassembled WGS sequence"/>
</dbReference>
<protein>
    <recommendedName>
        <fullName evidence="3">DUF4371 domain-containing protein</fullName>
    </recommendedName>
</protein>
<dbReference type="PANTHER" id="PTHR46880:SF5">
    <property type="entry name" value="DUF4371 DOMAIN-CONTAINING PROTEIN"/>
    <property type="match status" value="1"/>
</dbReference>
<dbReference type="PANTHER" id="PTHR46880">
    <property type="entry name" value="RAS-ASSOCIATING DOMAIN-CONTAINING PROTEIN"/>
    <property type="match status" value="1"/>
</dbReference>
<accession>A0A4C1TEV2</accession>
<reference evidence="1 2" key="1">
    <citation type="journal article" date="2019" name="Commun. Biol.">
        <title>The bagworm genome reveals a unique fibroin gene that provides high tensile strength.</title>
        <authorList>
            <person name="Kono N."/>
            <person name="Nakamura H."/>
            <person name="Ohtoshi R."/>
            <person name="Tomita M."/>
            <person name="Numata K."/>
            <person name="Arakawa K."/>
        </authorList>
    </citation>
    <scope>NUCLEOTIDE SEQUENCE [LARGE SCALE GENOMIC DNA]</scope>
</reference>
<evidence type="ECO:0000313" key="2">
    <source>
        <dbReference type="Proteomes" id="UP000299102"/>
    </source>
</evidence>
<comment type="caution">
    <text evidence="1">The sequence shown here is derived from an EMBL/GenBank/DDBJ whole genome shotgun (WGS) entry which is preliminary data.</text>
</comment>
<sequence>MPKPQYTQKFRDGWLHDLGLKAWLHVVESTGGPVPKYIPMLYECDADGIVAAIKASLTRFGIPLQNLMGIGTDNAAVMVGVNNGVHAKLKRELQSLILVRCVFHSLQLAISAATK</sequence>